<evidence type="ECO:0000256" key="15">
    <source>
        <dbReference type="ARBA" id="ARBA00023185"/>
    </source>
</evidence>
<dbReference type="STRING" id="1432307.W9CAI8"/>
<feature type="domain" description="Plastocyanin-like" evidence="19">
    <location>
        <begin position="560"/>
        <end position="696"/>
    </location>
</feature>
<feature type="compositionally biased region" description="Low complexity" evidence="16">
    <location>
        <begin position="68"/>
        <end position="162"/>
    </location>
</feature>
<keyword evidence="14" id="KW-0325">Glycoprotein</keyword>
<dbReference type="Pfam" id="PF07731">
    <property type="entry name" value="Cu-oxidase_2"/>
    <property type="match status" value="1"/>
</dbReference>
<dbReference type="SUPFAM" id="SSF49503">
    <property type="entry name" value="Cupredoxins"/>
    <property type="match status" value="3"/>
</dbReference>
<keyword evidence="12" id="KW-0186">Copper</keyword>
<dbReference type="PANTHER" id="PTHR11709:SF87">
    <property type="entry name" value="LACCASE"/>
    <property type="match status" value="1"/>
</dbReference>
<evidence type="ECO:0000256" key="14">
    <source>
        <dbReference type="ARBA" id="ARBA00023180"/>
    </source>
</evidence>
<dbReference type="Pfam" id="PF00394">
    <property type="entry name" value="Cu-oxidase"/>
    <property type="match status" value="1"/>
</dbReference>
<keyword evidence="17" id="KW-1133">Transmembrane helix</keyword>
<dbReference type="PANTHER" id="PTHR11709">
    <property type="entry name" value="MULTI-COPPER OXIDASE"/>
    <property type="match status" value="1"/>
</dbReference>
<dbReference type="InterPro" id="IPR008972">
    <property type="entry name" value="Cupredoxin"/>
</dbReference>
<dbReference type="PROSITE" id="PS00079">
    <property type="entry name" value="MULTICOPPER_OXIDASE1"/>
    <property type="match status" value="1"/>
</dbReference>
<evidence type="ECO:0000313" key="21">
    <source>
        <dbReference type="EMBL" id="ESZ91590.1"/>
    </source>
</evidence>
<reference evidence="21 22" key="1">
    <citation type="journal article" date="2014" name="Genome Announc.">
        <title>Draft genome sequence of Sclerotinia borealis, a psychrophilic plant pathogenic fungus.</title>
        <authorList>
            <person name="Mardanov A.V."/>
            <person name="Beletsky A.V."/>
            <person name="Kadnikov V.V."/>
            <person name="Ignatov A.N."/>
            <person name="Ravin N.V."/>
        </authorList>
    </citation>
    <scope>NUCLEOTIDE SEQUENCE [LARGE SCALE GENOMIC DNA]</scope>
    <source>
        <strain evidence="22">F-4157</strain>
    </source>
</reference>
<dbReference type="AlphaFoldDB" id="W9CAI8"/>
<dbReference type="InterPro" id="IPR033138">
    <property type="entry name" value="Cu_oxidase_CS"/>
</dbReference>
<feature type="region of interest" description="Disordered" evidence="16">
    <location>
        <begin position="67"/>
        <end position="162"/>
    </location>
</feature>
<organism evidence="21 22">
    <name type="scientific">Sclerotinia borealis (strain F-4128)</name>
    <dbReference type="NCBI Taxonomy" id="1432307"/>
    <lineage>
        <taxon>Eukaryota</taxon>
        <taxon>Fungi</taxon>
        <taxon>Dikarya</taxon>
        <taxon>Ascomycota</taxon>
        <taxon>Pezizomycotina</taxon>
        <taxon>Leotiomycetes</taxon>
        <taxon>Helotiales</taxon>
        <taxon>Sclerotiniaceae</taxon>
        <taxon>Sclerotinia</taxon>
    </lineage>
</organism>
<evidence type="ECO:0000256" key="1">
    <source>
        <dbReference type="ARBA" id="ARBA00000349"/>
    </source>
</evidence>
<dbReference type="InterPro" id="IPR011706">
    <property type="entry name" value="Cu-oxidase_C"/>
</dbReference>
<evidence type="ECO:0000313" key="22">
    <source>
        <dbReference type="Proteomes" id="UP000019487"/>
    </source>
</evidence>
<comment type="catalytic activity">
    <reaction evidence="1">
        <text>4 hydroquinone + O2 = 4 benzosemiquinone + 2 H2O</text>
        <dbReference type="Rhea" id="RHEA:11276"/>
        <dbReference type="ChEBI" id="CHEBI:15377"/>
        <dbReference type="ChEBI" id="CHEBI:15379"/>
        <dbReference type="ChEBI" id="CHEBI:17594"/>
        <dbReference type="ChEBI" id="CHEBI:17977"/>
        <dbReference type="EC" id="1.10.3.2"/>
    </reaction>
</comment>
<comment type="function">
    <text evidence="3">Lignin degradation and detoxification of lignin-derived products.</text>
</comment>
<dbReference type="GO" id="GO:0005576">
    <property type="term" value="C:extracellular region"/>
    <property type="evidence" value="ECO:0007669"/>
    <property type="project" value="UniProtKB-SubCell"/>
</dbReference>
<comment type="cofactor">
    <cofactor evidence="2">
        <name>Cu cation</name>
        <dbReference type="ChEBI" id="CHEBI:23378"/>
    </cofactor>
</comment>
<dbReference type="HOGENOM" id="CLU_006504_3_2_1"/>
<keyword evidence="22" id="KW-1185">Reference proteome</keyword>
<keyword evidence="11" id="KW-0560">Oxidoreductase</keyword>
<evidence type="ECO:0000256" key="12">
    <source>
        <dbReference type="ARBA" id="ARBA00023008"/>
    </source>
</evidence>
<comment type="caution">
    <text evidence="21">The sequence shown here is derived from an EMBL/GenBank/DDBJ whole genome shotgun (WGS) entry which is preliminary data.</text>
</comment>
<evidence type="ECO:0000256" key="16">
    <source>
        <dbReference type="SAM" id="MobiDB-lite"/>
    </source>
</evidence>
<feature type="domain" description="Plastocyanin-like" evidence="20">
    <location>
        <begin position="217"/>
        <end position="333"/>
    </location>
</feature>
<dbReference type="PROSITE" id="PS00080">
    <property type="entry name" value="MULTICOPPER_OXIDASE2"/>
    <property type="match status" value="1"/>
</dbReference>
<dbReference type="FunFam" id="2.60.40.420:FF:000021">
    <property type="entry name" value="Extracellular dihydrogeodin oxidase/laccase"/>
    <property type="match status" value="1"/>
</dbReference>
<dbReference type="GO" id="GO:0005507">
    <property type="term" value="F:copper ion binding"/>
    <property type="evidence" value="ECO:0007669"/>
    <property type="project" value="InterPro"/>
</dbReference>
<keyword evidence="7" id="KW-0964">Secreted</keyword>
<dbReference type="FunFam" id="2.60.40.420:FF:000038">
    <property type="entry name" value="Extracellular dihydrogeodin oxidase/laccase"/>
    <property type="match status" value="1"/>
</dbReference>
<evidence type="ECO:0000256" key="9">
    <source>
        <dbReference type="ARBA" id="ARBA00022729"/>
    </source>
</evidence>
<evidence type="ECO:0000256" key="2">
    <source>
        <dbReference type="ARBA" id="ARBA00001935"/>
    </source>
</evidence>
<dbReference type="EC" id="1.10.3.2" evidence="6"/>
<keyword evidence="9" id="KW-0732">Signal</keyword>
<keyword evidence="13" id="KW-1015">Disulfide bond</keyword>
<evidence type="ECO:0000256" key="3">
    <source>
        <dbReference type="ARBA" id="ARBA00002075"/>
    </source>
</evidence>
<gene>
    <name evidence="21" type="ORF">SBOR_8025</name>
</gene>
<accession>W9CAI8</accession>
<dbReference type="InterPro" id="IPR001117">
    <property type="entry name" value="Cu-oxidase_2nd"/>
</dbReference>
<keyword evidence="15" id="KW-0439">Lignin degradation</keyword>
<evidence type="ECO:0000259" key="18">
    <source>
        <dbReference type="Pfam" id="PF00394"/>
    </source>
</evidence>
<dbReference type="Gene3D" id="2.60.40.420">
    <property type="entry name" value="Cupredoxins - blue copper proteins"/>
    <property type="match status" value="3"/>
</dbReference>
<dbReference type="OrthoDB" id="2121828at2759"/>
<dbReference type="GO" id="GO:0052716">
    <property type="term" value="F:hydroquinone:oxygen oxidoreductase activity"/>
    <property type="evidence" value="ECO:0007669"/>
    <property type="project" value="UniProtKB-EC"/>
</dbReference>
<dbReference type="InterPro" id="IPR002355">
    <property type="entry name" value="Cu_oxidase_Cu_BS"/>
</dbReference>
<evidence type="ECO:0000259" key="19">
    <source>
        <dbReference type="Pfam" id="PF07731"/>
    </source>
</evidence>
<dbReference type="InterPro" id="IPR045087">
    <property type="entry name" value="Cu-oxidase_fam"/>
</dbReference>
<evidence type="ECO:0000256" key="7">
    <source>
        <dbReference type="ARBA" id="ARBA00022525"/>
    </source>
</evidence>
<protein>
    <recommendedName>
        <fullName evidence="6">laccase</fullName>
        <ecNumber evidence="6">1.10.3.2</ecNumber>
    </recommendedName>
</protein>
<evidence type="ECO:0000256" key="6">
    <source>
        <dbReference type="ARBA" id="ARBA00012297"/>
    </source>
</evidence>
<dbReference type="EMBL" id="AYSA01000478">
    <property type="protein sequence ID" value="ESZ91590.1"/>
    <property type="molecule type" value="Genomic_DNA"/>
</dbReference>
<dbReference type="CDD" id="cd13880">
    <property type="entry name" value="CuRO_2_MaLCC_like"/>
    <property type="match status" value="1"/>
</dbReference>
<dbReference type="Pfam" id="PF07732">
    <property type="entry name" value="Cu-oxidase_3"/>
    <property type="match status" value="1"/>
</dbReference>
<keyword evidence="17" id="KW-0472">Membrane</keyword>
<dbReference type="InterPro" id="IPR011707">
    <property type="entry name" value="Cu-oxidase-like_N"/>
</dbReference>
<feature type="domain" description="Plastocyanin-like" evidence="18">
    <location>
        <begin position="343"/>
        <end position="491"/>
    </location>
</feature>
<comment type="similarity">
    <text evidence="5">Belongs to the multicopper oxidase family.</text>
</comment>
<name>W9CAI8_SCLBF</name>
<evidence type="ECO:0000256" key="10">
    <source>
        <dbReference type="ARBA" id="ARBA00022737"/>
    </source>
</evidence>
<evidence type="ECO:0000259" key="20">
    <source>
        <dbReference type="Pfam" id="PF07732"/>
    </source>
</evidence>
<dbReference type="CDD" id="cd13901">
    <property type="entry name" value="CuRO_3_MaLCC_like"/>
    <property type="match status" value="1"/>
</dbReference>
<dbReference type="GO" id="GO:0046274">
    <property type="term" value="P:lignin catabolic process"/>
    <property type="evidence" value="ECO:0007669"/>
    <property type="project" value="UniProtKB-KW"/>
</dbReference>
<sequence length="733" mass="77827">MASFATRKIWRNQPDGGKKCPGDQFYQISFSNLLKMKLLNILLLSSLAVGAIIPGPIDERDGLVARQASSTTSKTSTSSTKSSSTSKATSSSTSKSSSAGSSSSKSSSVGSSSAGSSSSKSSSVGSSSVDSSSVGSSSVGSSSSKASTTSSGSSVSGGSSTVSSSTSTSAISSLVADPACTNSPFTRACWGNGFSIATDFDTKNPTTGVTRKYNLEMTNTTCAPDGVTRQACMLINGKIPGPTIYADWGDMIQVTVKNSLQDNGTGIHWHGVRQYHTCTEDGVPGITECPLAPGDTKVYTFQATQFGTSWYHSHFSGQYGEGTLGGIVINGPASANYDIDLGTYMVQDWYYTPIFALEDRVAHSQVGPPPGDNGLINGSMVAPSGQTGGKYTTNTITSGKKYRLRLINTSVDNHFMVSLDSHSFTVITSDFVPIQPYTTNWIFIGIGQRYDVIINANQTVGSYWFRAEVQNGCGINNNNGNIKSIFTYAGASNGTIPSSTATPYTQRCTDETGLIPFWDSFVPNGPLTTNVDQLNVAVDIGVTADGPIVKWGINLTALDVDWKKPILQYVLDGNNSWPASENLISLPNAGQWYYWIIQEVAGVVNGNPVSVNVPHPMHLHGHDFFVLGTGVGTYNNTINAPNLDYDNPTRRDVAMLPAGGWLVLAFQTDNPGAWLMHCHIGWHASGGLAVQFLESQNQINSVNPISPALTNTCNKWNAWYPSQAPYAKTDSGI</sequence>
<dbReference type="CDD" id="cd13854">
    <property type="entry name" value="CuRO_1_MaLCC_like"/>
    <property type="match status" value="1"/>
</dbReference>
<feature type="transmembrane region" description="Helical" evidence="17">
    <location>
        <begin position="38"/>
        <end position="57"/>
    </location>
</feature>
<evidence type="ECO:0000256" key="5">
    <source>
        <dbReference type="ARBA" id="ARBA00010609"/>
    </source>
</evidence>
<comment type="subcellular location">
    <subcellularLocation>
        <location evidence="4">Secreted</location>
    </subcellularLocation>
</comment>
<evidence type="ECO:0000256" key="13">
    <source>
        <dbReference type="ARBA" id="ARBA00023157"/>
    </source>
</evidence>
<evidence type="ECO:0000256" key="8">
    <source>
        <dbReference type="ARBA" id="ARBA00022723"/>
    </source>
</evidence>
<evidence type="ECO:0000256" key="4">
    <source>
        <dbReference type="ARBA" id="ARBA00004613"/>
    </source>
</evidence>
<keyword evidence="17" id="KW-0812">Transmembrane</keyword>
<keyword evidence="10" id="KW-0677">Repeat</keyword>
<proteinExistence type="inferred from homology"/>
<evidence type="ECO:0000256" key="17">
    <source>
        <dbReference type="SAM" id="Phobius"/>
    </source>
</evidence>
<dbReference type="Proteomes" id="UP000019487">
    <property type="component" value="Unassembled WGS sequence"/>
</dbReference>
<dbReference type="FunFam" id="2.60.40.420:FF:000046">
    <property type="entry name" value="Multicopper oxidase"/>
    <property type="match status" value="1"/>
</dbReference>
<evidence type="ECO:0000256" key="11">
    <source>
        <dbReference type="ARBA" id="ARBA00023002"/>
    </source>
</evidence>
<keyword evidence="8" id="KW-0479">Metal-binding</keyword>